<evidence type="ECO:0008006" key="9">
    <source>
        <dbReference type="Google" id="ProtNLM"/>
    </source>
</evidence>
<name>A0ABM8NFF0_9BURK</name>
<dbReference type="EMBL" id="CAJHCQ010000003">
    <property type="protein sequence ID" value="CAD6522386.1"/>
    <property type="molecule type" value="Genomic_DNA"/>
</dbReference>
<feature type="transmembrane region" description="Helical" evidence="6">
    <location>
        <begin position="270"/>
        <end position="288"/>
    </location>
</feature>
<evidence type="ECO:0000313" key="8">
    <source>
        <dbReference type="Proteomes" id="UP000656319"/>
    </source>
</evidence>
<feature type="transmembrane region" description="Helical" evidence="6">
    <location>
        <begin position="431"/>
        <end position="451"/>
    </location>
</feature>
<comment type="caution">
    <text evidence="7">The sequence shown here is derived from an EMBL/GenBank/DDBJ whole genome shotgun (WGS) entry which is preliminary data.</text>
</comment>
<evidence type="ECO:0000256" key="4">
    <source>
        <dbReference type="ARBA" id="ARBA00022989"/>
    </source>
</evidence>
<feature type="transmembrane region" description="Helical" evidence="6">
    <location>
        <begin position="363"/>
        <end position="385"/>
    </location>
</feature>
<feature type="transmembrane region" description="Helical" evidence="6">
    <location>
        <begin position="338"/>
        <end position="357"/>
    </location>
</feature>
<feature type="transmembrane region" description="Helical" evidence="6">
    <location>
        <begin position="308"/>
        <end position="326"/>
    </location>
</feature>
<feature type="transmembrane region" description="Helical" evidence="6">
    <location>
        <begin position="228"/>
        <end position="250"/>
    </location>
</feature>
<dbReference type="InterPro" id="IPR002797">
    <property type="entry name" value="Polysacc_synth"/>
</dbReference>
<comment type="subcellular location">
    <subcellularLocation>
        <location evidence="1">Cell membrane</location>
        <topology evidence="1">Multi-pass membrane protein</topology>
    </subcellularLocation>
</comment>
<gene>
    <name evidence="7" type="ORF">LMG27952_01466</name>
</gene>
<evidence type="ECO:0000256" key="6">
    <source>
        <dbReference type="SAM" id="Phobius"/>
    </source>
</evidence>
<dbReference type="InterPro" id="IPR050833">
    <property type="entry name" value="Poly_Biosynth_Transport"/>
</dbReference>
<evidence type="ECO:0000256" key="2">
    <source>
        <dbReference type="ARBA" id="ARBA00022475"/>
    </source>
</evidence>
<feature type="transmembrane region" description="Helical" evidence="6">
    <location>
        <begin position="397"/>
        <end position="419"/>
    </location>
</feature>
<keyword evidence="5 6" id="KW-0472">Membrane</keyword>
<evidence type="ECO:0000256" key="1">
    <source>
        <dbReference type="ARBA" id="ARBA00004651"/>
    </source>
</evidence>
<protein>
    <recommendedName>
        <fullName evidence="9">Membrane protein involved in the export of O-antigen and teichoic acid</fullName>
    </recommendedName>
</protein>
<dbReference type="Proteomes" id="UP000656319">
    <property type="component" value="Unassembled WGS sequence"/>
</dbReference>
<dbReference type="PANTHER" id="PTHR30250:SF31">
    <property type="entry name" value="INNER MEMBRANE PROTEIN YGHQ"/>
    <property type="match status" value="1"/>
</dbReference>
<feature type="transmembrane region" description="Helical" evidence="6">
    <location>
        <begin position="124"/>
        <end position="143"/>
    </location>
</feature>
<organism evidence="7 8">
    <name type="scientific">Paraburkholderia hiiakae</name>
    <dbReference type="NCBI Taxonomy" id="1081782"/>
    <lineage>
        <taxon>Bacteria</taxon>
        <taxon>Pseudomonadati</taxon>
        <taxon>Pseudomonadota</taxon>
        <taxon>Betaproteobacteria</taxon>
        <taxon>Burkholderiales</taxon>
        <taxon>Burkholderiaceae</taxon>
        <taxon>Paraburkholderia</taxon>
    </lineage>
</organism>
<evidence type="ECO:0000313" key="7">
    <source>
        <dbReference type="EMBL" id="CAD6522386.1"/>
    </source>
</evidence>
<evidence type="ECO:0000256" key="3">
    <source>
        <dbReference type="ARBA" id="ARBA00022692"/>
    </source>
</evidence>
<proteinExistence type="predicted"/>
<keyword evidence="3 6" id="KW-0812">Transmembrane</keyword>
<sequence>MSLVGGLLSLTIYARILGPQTYGHLAVYLALVEAFQGVCFQWHRLALVRYWNTSRDGEADSYLVTSHVTWIIVAMVGVVGWLIALMLCDGSRVEWAMVAIVALAKSAALYAQEIARASGAVLRYALASLLLTVGATLAGIAAWSTTHSMTLTLCATATIFILQTVLCAYDRISVFRRAHFEMAQLRTMLRYGLPLVPVFLATTALTRIDRPILAAFNNAEVVGVYAAVSGLVTNAISAACLLVVTPAYPWLLRERTSRSESGHRALHSQIGLLTLAGMLAICITFFLARDVALPLLLGHAMGTAAEPLVFPLLTIAVISAFRMHFFDQAYHLHAQTKILMTINISTLFVAACAVYLGTRLDGLHGLLTGLLIANVFSLGVSATFARALVDMRRVMTGGILLVGIAGAAAWCGSVSRFALTHLPNSDVWGTYISTVVGIVLFAGMYFGGNIGSIRCALKGRL</sequence>
<feature type="transmembrane region" description="Helical" evidence="6">
    <location>
        <begin position="149"/>
        <end position="169"/>
    </location>
</feature>
<feature type="transmembrane region" description="Helical" evidence="6">
    <location>
        <begin position="62"/>
        <end position="87"/>
    </location>
</feature>
<dbReference type="PANTHER" id="PTHR30250">
    <property type="entry name" value="PST FAMILY PREDICTED COLANIC ACID TRANSPORTER"/>
    <property type="match status" value="1"/>
</dbReference>
<feature type="transmembrane region" description="Helical" evidence="6">
    <location>
        <begin position="24"/>
        <end position="42"/>
    </location>
</feature>
<evidence type="ECO:0000256" key="5">
    <source>
        <dbReference type="ARBA" id="ARBA00023136"/>
    </source>
</evidence>
<dbReference type="Pfam" id="PF01943">
    <property type="entry name" value="Polysacc_synt"/>
    <property type="match status" value="1"/>
</dbReference>
<accession>A0ABM8NFF0</accession>
<reference evidence="7 8" key="1">
    <citation type="submission" date="2020-10" db="EMBL/GenBank/DDBJ databases">
        <authorList>
            <person name="Peeters C."/>
        </authorList>
    </citation>
    <scope>NUCLEOTIDE SEQUENCE [LARGE SCALE GENOMIC DNA]</scope>
    <source>
        <strain evidence="7 8">LMG 27952</strain>
    </source>
</reference>
<feature type="transmembrane region" description="Helical" evidence="6">
    <location>
        <begin position="189"/>
        <end position="208"/>
    </location>
</feature>
<keyword evidence="2" id="KW-1003">Cell membrane</keyword>
<keyword evidence="4 6" id="KW-1133">Transmembrane helix</keyword>
<keyword evidence="8" id="KW-1185">Reference proteome</keyword>
<feature type="transmembrane region" description="Helical" evidence="6">
    <location>
        <begin position="93"/>
        <end position="112"/>
    </location>
</feature>